<dbReference type="InParanoid" id="D2VIT7"/>
<accession>D2VIT7</accession>
<evidence type="ECO:0000256" key="1">
    <source>
        <dbReference type="PROSITE-ProRule" id="PRU00339"/>
    </source>
</evidence>
<dbReference type="PROSITE" id="PS50005">
    <property type="entry name" value="TPR"/>
    <property type="match status" value="1"/>
</dbReference>
<reference evidence="2 3" key="1">
    <citation type="journal article" date="2010" name="Cell">
        <title>The genome of Naegleria gruberi illuminates early eukaryotic versatility.</title>
        <authorList>
            <person name="Fritz-Laylin L.K."/>
            <person name="Prochnik S.E."/>
            <person name="Ginger M.L."/>
            <person name="Dacks J.B."/>
            <person name="Carpenter M.L."/>
            <person name="Field M.C."/>
            <person name="Kuo A."/>
            <person name="Paredez A."/>
            <person name="Chapman J."/>
            <person name="Pham J."/>
            <person name="Shu S."/>
            <person name="Neupane R."/>
            <person name="Cipriano M."/>
            <person name="Mancuso J."/>
            <person name="Tu H."/>
            <person name="Salamov A."/>
            <person name="Lindquist E."/>
            <person name="Shapiro H."/>
            <person name="Lucas S."/>
            <person name="Grigoriev I.V."/>
            <person name="Cande W.Z."/>
            <person name="Fulton C."/>
            <person name="Rokhsar D.S."/>
            <person name="Dawson S.C."/>
        </authorList>
    </citation>
    <scope>NUCLEOTIDE SEQUENCE [LARGE SCALE GENOMIC DNA]</scope>
    <source>
        <strain evidence="2 3">NEG-M</strain>
    </source>
</reference>
<protein>
    <submittedName>
        <fullName evidence="2">Predicted protein</fullName>
    </submittedName>
</protein>
<dbReference type="InterPro" id="IPR019734">
    <property type="entry name" value="TPR_rpt"/>
</dbReference>
<evidence type="ECO:0000313" key="2">
    <source>
        <dbReference type="EMBL" id="EFC43409.1"/>
    </source>
</evidence>
<dbReference type="VEuPathDB" id="AmoebaDB:NAEGRDRAFT_49890"/>
<proteinExistence type="predicted"/>
<dbReference type="RefSeq" id="XP_002676153.1">
    <property type="nucleotide sequence ID" value="XM_002676107.1"/>
</dbReference>
<dbReference type="EMBL" id="GG738874">
    <property type="protein sequence ID" value="EFC43409.1"/>
    <property type="molecule type" value="Genomic_DNA"/>
</dbReference>
<organism evidence="3">
    <name type="scientific">Naegleria gruberi</name>
    <name type="common">Amoeba</name>
    <dbReference type="NCBI Taxonomy" id="5762"/>
    <lineage>
        <taxon>Eukaryota</taxon>
        <taxon>Discoba</taxon>
        <taxon>Heterolobosea</taxon>
        <taxon>Tetramitia</taxon>
        <taxon>Eutetramitia</taxon>
        <taxon>Vahlkampfiidae</taxon>
        <taxon>Naegleria</taxon>
    </lineage>
</organism>
<keyword evidence="3" id="KW-1185">Reference proteome</keyword>
<name>D2VIT7_NAEGR</name>
<dbReference type="Proteomes" id="UP000006671">
    <property type="component" value="Unassembled WGS sequence"/>
</dbReference>
<dbReference type="AlphaFoldDB" id="D2VIT7"/>
<dbReference type="GeneID" id="8862006"/>
<feature type="repeat" description="TPR" evidence="1">
    <location>
        <begin position="507"/>
        <end position="540"/>
    </location>
</feature>
<gene>
    <name evidence="2" type="ORF">NAEGRDRAFT_49890</name>
</gene>
<sequence>MRRTPTSPSRVILSQHYLNPFYFDFTKNHCNCCPHDDPLLILFQCYGSSSSSACLLTKHSNHSIHHNTAVCTSNTINAFDGKKKRNLMIEEYRKLIDEAIIQYERLEIESALGCLKQATCKYSKEEEKHFLAPLLYAQILGDTIHDETLRNELLSPCRERLKEALHYIEIARDYLKQMKLVALSYQNSKENHQEEGTVIHFSPLKVQQQTQESILKRIELWIDSVEYYICGNFEEMKKTSSKGIALGEEVYSKLNCSRHHHRTNTRNHSSTLNHSQHSHLDFVSLRKMKDHNQQHIFQHNFEKDINFIYQHHRDVTMGELWRLQYIASNCQQVSTETVPPDQLRMQYRYLCKSMAFGNLIPSRVLCQIALVCHTLEQLTNTSSSVSNYHPQQPNCTSSDEELMLRAKIHDLVFHDSGGHTLKKMNQISLKSLKEANIFAKIKSPREVINLSNKRISLPEQYFQDSFLLNGRGSFCGSIECALGESNLVANNLTKVMRLFPVEGKFNPVLLSILGYCLYKDGEDKRSETLFSRAISLHPNNFSIFKSMNEKFYLLCYRFFLLSEEKFVEQVEVLFKRILNMAMERATSDRLIYLVRGQQRCFLSLIPNYYDNSIDIELKEDEVQRTIESLDYYSYLSNEEQIDGLTCKYTKRMRENLFRFCSDSNQDITCKFTDLTCFCK</sequence>
<dbReference type="KEGG" id="ngr:NAEGRDRAFT_49890"/>
<keyword evidence="1" id="KW-0802">TPR repeat</keyword>
<evidence type="ECO:0000313" key="3">
    <source>
        <dbReference type="Proteomes" id="UP000006671"/>
    </source>
</evidence>